<dbReference type="PANTHER" id="PTHR45913">
    <property type="entry name" value="EPM2A-INTERACTING PROTEIN 1"/>
    <property type="match status" value="1"/>
</dbReference>
<dbReference type="SUPFAM" id="SSF53098">
    <property type="entry name" value="Ribonuclease H-like"/>
    <property type="match status" value="1"/>
</dbReference>
<dbReference type="InterPro" id="IPR012337">
    <property type="entry name" value="RNaseH-like_sf"/>
</dbReference>
<name>A0A0L8FU42_OCTBM</name>
<sequence>MASEKKNRKISDENRTFQECWEDSYFVIQSQARSKIAVPKGYNIKRHYNSQHQDFDKFEVARRITEMSTSVEKQLISLSQNFDVYFLALDESTGMCNTAFCAIFIRGIDKDLKVIEEPFDLVPLKDTTTGRDVFKALESTVKGAGLKWEKLVSVATDGAPAMCSENWAKQLELGYQPVVPVHCLIHQEAICGKTVKLRNVIDVVVKIVNIIRTFLEKMDSINGVLLYHSEVRWLSRGNVLERFFALREEIDMFMATKPTDVPELGDDDFCTCLAFLVDTTKHLNTLILKHQGESNMIMLMSDNITALKMRLSLWEKQLLLKNFDHFSSLKTLNSVDCDASQECVEFINKLQREFDRQFKELKEMKPQLDVFSKPFAVDVNDVPFSIQIRSIYITCDSALKQKFSYIGILQFYTYVDPVNYPNVICLFKKSVVYVWKHICV</sequence>
<dbReference type="PANTHER" id="PTHR45913:SF5">
    <property type="entry name" value="GENERAL TRANSCRIPTION FACTOR II-I REPEAT DOMAIN-CONTAINING PROTEIN 2A-LIKE PROTEIN"/>
    <property type="match status" value="1"/>
</dbReference>
<proteinExistence type="predicted"/>
<dbReference type="AlphaFoldDB" id="A0A0L8FU42"/>
<dbReference type="EMBL" id="KQ426471">
    <property type="protein sequence ID" value="KOF68206.1"/>
    <property type="molecule type" value="Genomic_DNA"/>
</dbReference>
<evidence type="ECO:0008006" key="2">
    <source>
        <dbReference type="Google" id="ProtNLM"/>
    </source>
</evidence>
<protein>
    <recommendedName>
        <fullName evidence="2">DUF4371 domain-containing protein</fullName>
    </recommendedName>
</protein>
<dbReference type="STRING" id="37653.A0A0L8FU42"/>
<organism evidence="1">
    <name type="scientific">Octopus bimaculoides</name>
    <name type="common">California two-spotted octopus</name>
    <dbReference type="NCBI Taxonomy" id="37653"/>
    <lineage>
        <taxon>Eukaryota</taxon>
        <taxon>Metazoa</taxon>
        <taxon>Spiralia</taxon>
        <taxon>Lophotrochozoa</taxon>
        <taxon>Mollusca</taxon>
        <taxon>Cephalopoda</taxon>
        <taxon>Coleoidea</taxon>
        <taxon>Octopodiformes</taxon>
        <taxon>Octopoda</taxon>
        <taxon>Incirrata</taxon>
        <taxon>Octopodidae</taxon>
        <taxon>Octopus</taxon>
    </lineage>
</organism>
<evidence type="ECO:0000313" key="1">
    <source>
        <dbReference type="EMBL" id="KOF68206.1"/>
    </source>
</evidence>
<gene>
    <name evidence="1" type="ORF">OCBIM_22007874mg</name>
</gene>
<accession>A0A0L8FU42</accession>
<dbReference type="OrthoDB" id="6140090at2759"/>
<reference evidence="1" key="1">
    <citation type="submission" date="2015-07" db="EMBL/GenBank/DDBJ databases">
        <title>MeaNS - Measles Nucleotide Surveillance Program.</title>
        <authorList>
            <person name="Tran T."/>
            <person name="Druce J."/>
        </authorList>
    </citation>
    <scope>NUCLEOTIDE SEQUENCE</scope>
    <source>
        <strain evidence="1">UCB-OBI-ISO-001</strain>
        <tissue evidence="1">Gonad</tissue>
    </source>
</reference>